<accession>A0A645H3B6</accession>
<organism evidence="2">
    <name type="scientific">bioreactor metagenome</name>
    <dbReference type="NCBI Taxonomy" id="1076179"/>
    <lineage>
        <taxon>unclassified sequences</taxon>
        <taxon>metagenomes</taxon>
        <taxon>ecological metagenomes</taxon>
    </lineage>
</organism>
<comment type="caution">
    <text evidence="2">The sequence shown here is derived from an EMBL/GenBank/DDBJ whole genome shotgun (WGS) entry which is preliminary data.</text>
</comment>
<name>A0A645H3B6_9ZZZZ</name>
<gene>
    <name evidence="2" type="ORF">SDC9_178275</name>
</gene>
<feature type="region of interest" description="Disordered" evidence="1">
    <location>
        <begin position="128"/>
        <end position="156"/>
    </location>
</feature>
<evidence type="ECO:0000313" key="2">
    <source>
        <dbReference type="EMBL" id="MPN30804.1"/>
    </source>
</evidence>
<dbReference type="EMBL" id="VSSQ01082064">
    <property type="protein sequence ID" value="MPN30804.1"/>
    <property type="molecule type" value="Genomic_DNA"/>
</dbReference>
<evidence type="ECO:0000256" key="1">
    <source>
        <dbReference type="SAM" id="MobiDB-lite"/>
    </source>
</evidence>
<reference evidence="2" key="1">
    <citation type="submission" date="2019-08" db="EMBL/GenBank/DDBJ databases">
        <authorList>
            <person name="Kucharzyk K."/>
            <person name="Murdoch R.W."/>
            <person name="Higgins S."/>
            <person name="Loffler F."/>
        </authorList>
    </citation>
    <scope>NUCLEOTIDE SEQUENCE</scope>
</reference>
<sequence length="204" mass="21600">MAIMQAYSQLGPIAGTVAAVLMGITGAAQLAVANTQRQKVKQMSLSGASSSSGTPKTGQIKLKEGYAEGGANMGDQTDGGYTGPGNRYDVAGWVPYHNGEYFVAVPEMKDPVVIDHVRAIDKIRRKRTSKNALPPGFADGGANMPSSGSSSGSDTEAIDGRIAMQLLGVLNDLRNGRVRVNYGITEMEAAQKNKIEYESKFDLK</sequence>
<dbReference type="AlphaFoldDB" id="A0A645H3B6"/>
<protein>
    <submittedName>
        <fullName evidence="2">Uncharacterized protein</fullName>
    </submittedName>
</protein>
<proteinExistence type="predicted"/>